<keyword evidence="4" id="KW-0804">Transcription</keyword>
<evidence type="ECO:0000256" key="2">
    <source>
        <dbReference type="ARBA" id="ARBA00023015"/>
    </source>
</evidence>
<dbReference type="OrthoDB" id="207175at2759"/>
<keyword evidence="2" id="KW-0805">Transcription regulation</keyword>
<keyword evidence="9" id="KW-1185">Reference proteome</keyword>
<evidence type="ECO:0000313" key="9">
    <source>
        <dbReference type="Proteomes" id="UP000886520"/>
    </source>
</evidence>
<keyword evidence="5" id="KW-0539">Nucleus</keyword>
<evidence type="ECO:0000313" key="8">
    <source>
        <dbReference type="EMBL" id="KAI5069086.1"/>
    </source>
</evidence>
<comment type="subcellular location">
    <subcellularLocation>
        <location evidence="1">Nucleus</location>
    </subcellularLocation>
</comment>
<dbReference type="Proteomes" id="UP000886520">
    <property type="component" value="Chromosome 15"/>
</dbReference>
<dbReference type="SUPFAM" id="SSF54171">
    <property type="entry name" value="DNA-binding domain"/>
    <property type="match status" value="1"/>
</dbReference>
<feature type="domain" description="AP2/ERF" evidence="7">
    <location>
        <begin position="110"/>
        <end position="218"/>
    </location>
</feature>
<dbReference type="SMART" id="SM00380">
    <property type="entry name" value="AP2"/>
    <property type="match status" value="1"/>
</dbReference>
<reference evidence="8" key="1">
    <citation type="submission" date="2021-01" db="EMBL/GenBank/DDBJ databases">
        <title>Adiantum capillus-veneris genome.</title>
        <authorList>
            <person name="Fang Y."/>
            <person name="Liao Q."/>
        </authorList>
    </citation>
    <scope>NUCLEOTIDE SEQUENCE</scope>
    <source>
        <strain evidence="8">H3</strain>
        <tissue evidence="8">Leaf</tissue>
    </source>
</reference>
<dbReference type="PROSITE" id="PS51032">
    <property type="entry name" value="AP2_ERF"/>
    <property type="match status" value="1"/>
</dbReference>
<dbReference type="InterPro" id="IPR036955">
    <property type="entry name" value="AP2/ERF_dom_sf"/>
</dbReference>
<feature type="compositionally biased region" description="Low complexity" evidence="6">
    <location>
        <begin position="148"/>
        <end position="164"/>
    </location>
</feature>
<accession>A0A9D4ZDY3</accession>
<proteinExistence type="predicted"/>
<dbReference type="GO" id="GO:0005634">
    <property type="term" value="C:nucleus"/>
    <property type="evidence" value="ECO:0007669"/>
    <property type="project" value="UniProtKB-SubCell"/>
</dbReference>
<dbReference type="InterPro" id="IPR016177">
    <property type="entry name" value="DNA-bd_dom_sf"/>
</dbReference>
<protein>
    <recommendedName>
        <fullName evidence="7">AP2/ERF domain-containing protein</fullName>
    </recommendedName>
</protein>
<organism evidence="8 9">
    <name type="scientific">Adiantum capillus-veneris</name>
    <name type="common">Maidenhair fern</name>
    <dbReference type="NCBI Taxonomy" id="13818"/>
    <lineage>
        <taxon>Eukaryota</taxon>
        <taxon>Viridiplantae</taxon>
        <taxon>Streptophyta</taxon>
        <taxon>Embryophyta</taxon>
        <taxon>Tracheophyta</taxon>
        <taxon>Polypodiopsida</taxon>
        <taxon>Polypodiidae</taxon>
        <taxon>Polypodiales</taxon>
        <taxon>Pteridineae</taxon>
        <taxon>Pteridaceae</taxon>
        <taxon>Vittarioideae</taxon>
        <taxon>Adiantum</taxon>
    </lineage>
</organism>
<dbReference type="PANTHER" id="PTHR32467">
    <property type="entry name" value="AP2-LIKE ETHYLENE-RESPONSIVE TRANSCRIPTION FACTOR"/>
    <property type="match status" value="1"/>
</dbReference>
<evidence type="ECO:0000256" key="5">
    <source>
        <dbReference type="ARBA" id="ARBA00023242"/>
    </source>
</evidence>
<comment type="caution">
    <text evidence="8">The sequence shown here is derived from an EMBL/GenBank/DDBJ whole genome shotgun (WGS) entry which is preliminary data.</text>
</comment>
<evidence type="ECO:0000256" key="3">
    <source>
        <dbReference type="ARBA" id="ARBA00023125"/>
    </source>
</evidence>
<dbReference type="GO" id="GO:0003700">
    <property type="term" value="F:DNA-binding transcription factor activity"/>
    <property type="evidence" value="ECO:0007669"/>
    <property type="project" value="InterPro"/>
</dbReference>
<dbReference type="InterPro" id="IPR001471">
    <property type="entry name" value="AP2/ERF_dom"/>
</dbReference>
<evidence type="ECO:0000256" key="4">
    <source>
        <dbReference type="ARBA" id="ARBA00023163"/>
    </source>
</evidence>
<evidence type="ECO:0000256" key="6">
    <source>
        <dbReference type="SAM" id="MobiDB-lite"/>
    </source>
</evidence>
<dbReference type="AlphaFoldDB" id="A0A9D4ZDY3"/>
<dbReference type="EMBL" id="JABFUD020000015">
    <property type="protein sequence ID" value="KAI5069086.1"/>
    <property type="molecule type" value="Genomic_DNA"/>
</dbReference>
<feature type="region of interest" description="Disordered" evidence="6">
    <location>
        <begin position="148"/>
        <end position="174"/>
    </location>
</feature>
<gene>
    <name evidence="8" type="ORF">GOP47_0015387</name>
</gene>
<dbReference type="Gene3D" id="3.30.730.10">
    <property type="entry name" value="AP2/ERF domain"/>
    <property type="match status" value="1"/>
</dbReference>
<name>A0A9D4ZDY3_ADICA</name>
<feature type="compositionally biased region" description="Basic residues" evidence="6">
    <location>
        <begin position="165"/>
        <end position="174"/>
    </location>
</feature>
<sequence length="274" mass="30870">MKPGLQDDIEQLPHIIQEHAALTQYSEHASYHEQDLDRLQGEAMPAFIEEAYVQNPQVPAAVDDNVEPNDNMIEESVQEELPSDHVAAGESRRLAVPPLAVESVAGEKKRLKGVYRKPSTKRFEASLWVPTELLQDYVSLDDKDAAQAADAQISDSNSQNNNNSKSKHTNINKKTRNGKQIYLGAFDTEDEAAGAYDRAVLKFYEGNDSKQTQLLNFKASEYNNELELRQTMDPNKYMAYIRGGAPHFAKGRSKYRGVSYRLDVQLYFVTVNIT</sequence>
<evidence type="ECO:0000256" key="1">
    <source>
        <dbReference type="ARBA" id="ARBA00004123"/>
    </source>
</evidence>
<dbReference type="GO" id="GO:0003677">
    <property type="term" value="F:DNA binding"/>
    <property type="evidence" value="ECO:0007669"/>
    <property type="project" value="UniProtKB-KW"/>
</dbReference>
<keyword evidence="3" id="KW-0238">DNA-binding</keyword>
<evidence type="ECO:0000259" key="7">
    <source>
        <dbReference type="PROSITE" id="PS51032"/>
    </source>
</evidence>
<dbReference type="PANTHER" id="PTHR32467:SF90">
    <property type="entry name" value="AP2-LIKE ETHYLENE-RESPONSIVE TRANSCRIPTION FACTOR AIL1"/>
    <property type="match status" value="1"/>
</dbReference>